<feature type="non-terminal residue" evidence="14">
    <location>
        <position position="429"/>
    </location>
</feature>
<reference evidence="14" key="2">
    <citation type="submission" date="2021-04" db="EMBL/GenBank/DDBJ databases">
        <authorList>
            <person name="Gilroy R."/>
        </authorList>
    </citation>
    <scope>NUCLEOTIDE SEQUENCE</scope>
    <source>
        <strain evidence="14">CHK178-16964</strain>
    </source>
</reference>
<name>A0A9D2HHT8_9FIRM</name>
<comment type="catalytic activity">
    <reaction evidence="12">
        <text>ATP + H2O = ADP + phosphate + H(+)</text>
        <dbReference type="Rhea" id="RHEA:13065"/>
        <dbReference type="ChEBI" id="CHEBI:15377"/>
        <dbReference type="ChEBI" id="CHEBI:15378"/>
        <dbReference type="ChEBI" id="CHEBI:30616"/>
        <dbReference type="ChEBI" id="CHEBI:43474"/>
        <dbReference type="ChEBI" id="CHEBI:456216"/>
        <dbReference type="EC" id="5.6.2.4"/>
    </reaction>
</comment>
<reference evidence="14" key="1">
    <citation type="journal article" date="2021" name="PeerJ">
        <title>Extensive microbial diversity within the chicken gut microbiome revealed by metagenomics and culture.</title>
        <authorList>
            <person name="Gilroy R."/>
            <person name="Ravi A."/>
            <person name="Getino M."/>
            <person name="Pursley I."/>
            <person name="Horton D.L."/>
            <person name="Alikhan N.F."/>
            <person name="Baker D."/>
            <person name="Gharbi K."/>
            <person name="Hall N."/>
            <person name="Watson M."/>
            <person name="Adriaenssens E.M."/>
            <person name="Foster-Nyarko E."/>
            <person name="Jarju S."/>
            <person name="Secka A."/>
            <person name="Antonio M."/>
            <person name="Oren A."/>
            <person name="Chaudhuri R.R."/>
            <person name="La Ragione R."/>
            <person name="Hildebrand F."/>
            <person name="Pallen M.J."/>
        </authorList>
    </citation>
    <scope>NUCLEOTIDE SEQUENCE</scope>
    <source>
        <strain evidence="14">CHK178-16964</strain>
    </source>
</reference>
<dbReference type="InterPro" id="IPR014001">
    <property type="entry name" value="Helicase_ATP-bd"/>
</dbReference>
<evidence type="ECO:0000256" key="10">
    <source>
        <dbReference type="ARBA" id="ARBA00023235"/>
    </source>
</evidence>
<accession>A0A9D2HHT8</accession>
<dbReference type="GO" id="GO:0006269">
    <property type="term" value="P:DNA replication, synthesis of primer"/>
    <property type="evidence" value="ECO:0007669"/>
    <property type="project" value="UniProtKB-KW"/>
</dbReference>
<dbReference type="GO" id="GO:1990077">
    <property type="term" value="C:primosome complex"/>
    <property type="evidence" value="ECO:0007669"/>
    <property type="project" value="UniProtKB-KW"/>
</dbReference>
<keyword evidence="6" id="KW-0347">Helicase</keyword>
<evidence type="ECO:0000256" key="1">
    <source>
        <dbReference type="ARBA" id="ARBA00022515"/>
    </source>
</evidence>
<dbReference type="FunFam" id="3.40.50.300:FF:000489">
    <property type="entry name" value="Primosome assembly protein PriA"/>
    <property type="match status" value="1"/>
</dbReference>
<keyword evidence="4" id="KW-0547">Nucleotide-binding</keyword>
<keyword evidence="1" id="KW-0639">Primosome</keyword>
<organism evidence="14 15">
    <name type="scientific">Candidatus Lachnoclostridium stercoravium</name>
    <dbReference type="NCBI Taxonomy" id="2838633"/>
    <lineage>
        <taxon>Bacteria</taxon>
        <taxon>Bacillati</taxon>
        <taxon>Bacillota</taxon>
        <taxon>Clostridia</taxon>
        <taxon>Lachnospirales</taxon>
        <taxon>Lachnospiraceae</taxon>
    </lineage>
</organism>
<dbReference type="Gene3D" id="3.40.1440.60">
    <property type="entry name" value="PriA, 3(prime) DNA-binding domain"/>
    <property type="match status" value="1"/>
</dbReference>
<keyword evidence="8" id="KW-0067">ATP-binding</keyword>
<dbReference type="PANTHER" id="PTHR30580">
    <property type="entry name" value="PRIMOSOMAL PROTEIN N"/>
    <property type="match status" value="1"/>
</dbReference>
<dbReference type="Pfam" id="PF00270">
    <property type="entry name" value="DEAD"/>
    <property type="match status" value="1"/>
</dbReference>
<dbReference type="NCBIfam" id="TIGR00595">
    <property type="entry name" value="priA"/>
    <property type="match status" value="1"/>
</dbReference>
<dbReference type="InterPro" id="IPR042115">
    <property type="entry name" value="PriA_3primeBD_sf"/>
</dbReference>
<keyword evidence="9" id="KW-0238">DNA-binding</keyword>
<dbReference type="GO" id="GO:0006302">
    <property type="term" value="P:double-strand break repair"/>
    <property type="evidence" value="ECO:0007669"/>
    <property type="project" value="InterPro"/>
</dbReference>
<dbReference type="PANTHER" id="PTHR30580:SF0">
    <property type="entry name" value="PRIMOSOMAL PROTEIN N"/>
    <property type="match status" value="1"/>
</dbReference>
<evidence type="ECO:0000256" key="9">
    <source>
        <dbReference type="ARBA" id="ARBA00023125"/>
    </source>
</evidence>
<dbReference type="Gene3D" id="3.40.50.300">
    <property type="entry name" value="P-loop containing nucleotide triphosphate hydrolases"/>
    <property type="match status" value="1"/>
</dbReference>
<keyword evidence="3" id="KW-0479">Metal-binding</keyword>
<dbReference type="GO" id="GO:0006310">
    <property type="term" value="P:DNA recombination"/>
    <property type="evidence" value="ECO:0007669"/>
    <property type="project" value="InterPro"/>
</dbReference>
<proteinExistence type="predicted"/>
<dbReference type="GO" id="GO:0005524">
    <property type="term" value="F:ATP binding"/>
    <property type="evidence" value="ECO:0007669"/>
    <property type="project" value="UniProtKB-KW"/>
</dbReference>
<evidence type="ECO:0000313" key="15">
    <source>
        <dbReference type="Proteomes" id="UP000823900"/>
    </source>
</evidence>
<dbReference type="Pfam" id="PF17764">
    <property type="entry name" value="PriA_3primeBD"/>
    <property type="match status" value="1"/>
</dbReference>
<dbReference type="GO" id="GO:0003677">
    <property type="term" value="F:DNA binding"/>
    <property type="evidence" value="ECO:0007669"/>
    <property type="project" value="UniProtKB-KW"/>
</dbReference>
<evidence type="ECO:0000313" key="14">
    <source>
        <dbReference type="EMBL" id="HJA70453.1"/>
    </source>
</evidence>
<evidence type="ECO:0000256" key="8">
    <source>
        <dbReference type="ARBA" id="ARBA00022840"/>
    </source>
</evidence>
<dbReference type="GO" id="GO:0006270">
    <property type="term" value="P:DNA replication initiation"/>
    <property type="evidence" value="ECO:0007669"/>
    <property type="project" value="TreeGrafter"/>
</dbReference>
<evidence type="ECO:0000256" key="5">
    <source>
        <dbReference type="ARBA" id="ARBA00022801"/>
    </source>
</evidence>
<feature type="domain" description="Helicase ATP-binding" evidence="13">
    <location>
        <begin position="221"/>
        <end position="387"/>
    </location>
</feature>
<evidence type="ECO:0000256" key="3">
    <source>
        <dbReference type="ARBA" id="ARBA00022723"/>
    </source>
</evidence>
<dbReference type="SMART" id="SM00487">
    <property type="entry name" value="DEXDc"/>
    <property type="match status" value="1"/>
</dbReference>
<dbReference type="InterPro" id="IPR011545">
    <property type="entry name" value="DEAD/DEAH_box_helicase_dom"/>
</dbReference>
<evidence type="ECO:0000256" key="4">
    <source>
        <dbReference type="ARBA" id="ARBA00022741"/>
    </source>
</evidence>
<dbReference type="GO" id="GO:0016787">
    <property type="term" value="F:hydrolase activity"/>
    <property type="evidence" value="ECO:0007669"/>
    <property type="project" value="UniProtKB-KW"/>
</dbReference>
<gene>
    <name evidence="14" type="primary">priA</name>
    <name evidence="14" type="ORF">IAA07_02595</name>
</gene>
<evidence type="ECO:0000259" key="13">
    <source>
        <dbReference type="PROSITE" id="PS51192"/>
    </source>
</evidence>
<keyword evidence="2" id="KW-0235">DNA replication</keyword>
<protein>
    <recommendedName>
        <fullName evidence="11">DNA 3'-5' helicase</fullName>
        <ecNumber evidence="11">5.6.2.4</ecNumber>
    </recommendedName>
</protein>
<evidence type="ECO:0000256" key="6">
    <source>
        <dbReference type="ARBA" id="ARBA00022806"/>
    </source>
</evidence>
<dbReference type="InterPro" id="IPR041222">
    <property type="entry name" value="PriA_3primeBD"/>
</dbReference>
<comment type="caution">
    <text evidence="14">The sequence shown here is derived from an EMBL/GenBank/DDBJ whole genome shotgun (WGS) entry which is preliminary data.</text>
</comment>
<dbReference type="SUPFAM" id="SSF52540">
    <property type="entry name" value="P-loop containing nucleoside triphosphate hydrolases"/>
    <property type="match status" value="1"/>
</dbReference>
<dbReference type="InterPro" id="IPR005259">
    <property type="entry name" value="PriA"/>
</dbReference>
<dbReference type="CDD" id="cd17929">
    <property type="entry name" value="DEXHc_priA"/>
    <property type="match status" value="1"/>
</dbReference>
<keyword evidence="7" id="KW-0862">Zinc</keyword>
<dbReference type="EC" id="5.6.2.4" evidence="11"/>
<evidence type="ECO:0000256" key="2">
    <source>
        <dbReference type="ARBA" id="ARBA00022705"/>
    </source>
</evidence>
<keyword evidence="10" id="KW-0413">Isomerase</keyword>
<dbReference type="GO" id="GO:0046872">
    <property type="term" value="F:metal ion binding"/>
    <property type="evidence" value="ECO:0007669"/>
    <property type="project" value="UniProtKB-KW"/>
</dbReference>
<keyword evidence="5" id="KW-0378">Hydrolase</keyword>
<dbReference type="AlphaFoldDB" id="A0A9D2HHT8"/>
<evidence type="ECO:0000256" key="7">
    <source>
        <dbReference type="ARBA" id="ARBA00022833"/>
    </source>
</evidence>
<dbReference type="EMBL" id="DWZA01000022">
    <property type="protein sequence ID" value="HJA70453.1"/>
    <property type="molecule type" value="Genomic_DNA"/>
</dbReference>
<dbReference type="GO" id="GO:0043138">
    <property type="term" value="F:3'-5' DNA helicase activity"/>
    <property type="evidence" value="ECO:0007669"/>
    <property type="project" value="UniProtKB-EC"/>
</dbReference>
<sequence length="429" mass="48703">MAGEFANIIIDISHEKVDRPFQYRIPEKLKSLVRSGTRVTIPFGAGNRERTGYVVEVTDRAEIDPNRIKEITGIVKDSVSAESQLIGLAWWMKETYGSTMNQALKTVLPVKQKTKAAEKKTIRCLLSLEELRAEKQEAERKHYKARARLLTALEGSMELPYGETVRQLDLTTAVLKPLEEKGVIQVVRQEIYRDPVKGWERKPPVPLNQQQQAAADRFCRDYETGIRKTYLLYGITGSGKTEVYMAMMDHVLKEGKEVIVLIPEIALTYQTVMRFYRRFGSQVSIINSRLSQGERYDQFERAKKGEISIMIGPRSALFTPFSNLGLIVIDEEQESAYKSEITPRYLAREVAEKRAQMSGASVVLGSATPSMEAYNKALTGEYQLLTLTERGKKDSHLAKTEIIDLREELAAGNRSVFSRRLKELLEETL</sequence>
<dbReference type="InterPro" id="IPR027417">
    <property type="entry name" value="P-loop_NTPase"/>
</dbReference>
<evidence type="ECO:0000256" key="11">
    <source>
        <dbReference type="ARBA" id="ARBA00034808"/>
    </source>
</evidence>
<dbReference type="PROSITE" id="PS51192">
    <property type="entry name" value="HELICASE_ATP_BIND_1"/>
    <property type="match status" value="1"/>
</dbReference>
<dbReference type="Proteomes" id="UP000823900">
    <property type="component" value="Unassembled WGS sequence"/>
</dbReference>
<evidence type="ECO:0000256" key="12">
    <source>
        <dbReference type="ARBA" id="ARBA00048988"/>
    </source>
</evidence>